<sequence length="83" mass="9328">MNCSGSINGSSNGTISLIEIINYVENKTNKKVIIDLNGDKAPYNSEKAYSINTDKAKDLGFEFSNLKGWIFNLIDYYIELNNK</sequence>
<protein>
    <recommendedName>
        <fullName evidence="3">NAD(P)-dependent oxidoreductase</fullName>
    </recommendedName>
</protein>
<dbReference type="EMBL" id="JABEYB010000003">
    <property type="protein sequence ID" value="NNU75098.1"/>
    <property type="molecule type" value="Genomic_DNA"/>
</dbReference>
<reference evidence="1 2" key="1">
    <citation type="submission" date="2020-05" db="EMBL/GenBank/DDBJ databases">
        <title>Complete genome of Clostridium estertheticum subspecies estertheticum, isolated from Vacuum packed lamb meat from New Zealand imported to Switzerland.</title>
        <authorList>
            <person name="Wambui J."/>
            <person name="Stevens M.J.A."/>
            <person name="Stephan R."/>
        </authorList>
    </citation>
    <scope>NUCLEOTIDE SEQUENCE [LARGE SCALE GENOMIC DNA]</scope>
    <source>
        <strain evidence="1 2">CEST001</strain>
    </source>
</reference>
<evidence type="ECO:0008006" key="3">
    <source>
        <dbReference type="Google" id="ProtNLM"/>
    </source>
</evidence>
<dbReference type="AlphaFoldDB" id="A0A7Y3STJ1"/>
<comment type="caution">
    <text evidence="1">The sequence shown here is derived from an EMBL/GenBank/DDBJ whole genome shotgun (WGS) entry which is preliminary data.</text>
</comment>
<proteinExistence type="predicted"/>
<dbReference type="GeneID" id="83591531"/>
<organism evidence="1 2">
    <name type="scientific">Clostridium estertheticum</name>
    <dbReference type="NCBI Taxonomy" id="238834"/>
    <lineage>
        <taxon>Bacteria</taxon>
        <taxon>Bacillati</taxon>
        <taxon>Bacillota</taxon>
        <taxon>Clostridia</taxon>
        <taxon>Eubacteriales</taxon>
        <taxon>Clostridiaceae</taxon>
        <taxon>Clostridium</taxon>
    </lineage>
</organism>
<dbReference type="SUPFAM" id="SSF51735">
    <property type="entry name" value="NAD(P)-binding Rossmann-fold domains"/>
    <property type="match status" value="1"/>
</dbReference>
<dbReference type="InterPro" id="IPR036291">
    <property type="entry name" value="NAD(P)-bd_dom_sf"/>
</dbReference>
<evidence type="ECO:0000313" key="1">
    <source>
        <dbReference type="EMBL" id="NNU75098.1"/>
    </source>
</evidence>
<accession>A0A7Y3STJ1</accession>
<gene>
    <name evidence="1" type="ORF">HLQ16_04060</name>
</gene>
<evidence type="ECO:0000313" key="2">
    <source>
        <dbReference type="Proteomes" id="UP000531659"/>
    </source>
</evidence>
<name>A0A7Y3STJ1_9CLOT</name>
<dbReference type="RefSeq" id="WP_171295893.1">
    <property type="nucleotide sequence ID" value="NZ_CP077615.1"/>
</dbReference>
<dbReference type="Proteomes" id="UP000531659">
    <property type="component" value="Unassembled WGS sequence"/>
</dbReference>